<evidence type="ECO:0000256" key="2">
    <source>
        <dbReference type="ARBA" id="ARBA00009409"/>
    </source>
</evidence>
<dbReference type="PROSITE" id="PS51068">
    <property type="entry name" value="FPG_CAT"/>
    <property type="match status" value="1"/>
</dbReference>
<name>A0A6J7Q9E6_9ZZZZ</name>
<reference evidence="13" key="1">
    <citation type="submission" date="2020-05" db="EMBL/GenBank/DDBJ databases">
        <authorList>
            <person name="Chiriac C."/>
            <person name="Salcher M."/>
            <person name="Ghai R."/>
            <person name="Kavagutti S V."/>
        </authorList>
    </citation>
    <scope>NUCLEOTIDE SEQUENCE</scope>
</reference>
<comment type="similarity">
    <text evidence="2">Belongs to the FPG family.</text>
</comment>
<evidence type="ECO:0000256" key="3">
    <source>
        <dbReference type="ARBA" id="ARBA00022763"/>
    </source>
</evidence>
<keyword evidence="9" id="KW-0326">Glycosidase</keyword>
<evidence type="ECO:0000256" key="5">
    <source>
        <dbReference type="ARBA" id="ARBA00023125"/>
    </source>
</evidence>
<keyword evidence="8" id="KW-0511">Multifunctional enzyme</keyword>
<proteinExistence type="inferred from homology"/>
<dbReference type="InterPro" id="IPR010979">
    <property type="entry name" value="Ribosomal_uS13-like_H2TH"/>
</dbReference>
<dbReference type="Pfam" id="PF01149">
    <property type="entry name" value="Fapy_DNA_glyco"/>
    <property type="match status" value="1"/>
</dbReference>
<dbReference type="PANTHER" id="PTHR22993">
    <property type="entry name" value="FORMAMIDOPYRIMIDINE-DNA GLYCOSYLASE"/>
    <property type="match status" value="1"/>
</dbReference>
<dbReference type="InterPro" id="IPR015886">
    <property type="entry name" value="H2TH_FPG"/>
</dbReference>
<evidence type="ECO:0000256" key="4">
    <source>
        <dbReference type="ARBA" id="ARBA00022801"/>
    </source>
</evidence>
<comment type="catalytic activity">
    <reaction evidence="1">
        <text>Hydrolysis of DNA containing ring-opened 7-methylguanine residues, releasing 2,6-diamino-4-hydroxy-5-(N-methyl)formamidopyrimidine.</text>
        <dbReference type="EC" id="3.2.2.23"/>
    </reaction>
</comment>
<dbReference type="GO" id="GO:0008270">
    <property type="term" value="F:zinc ion binding"/>
    <property type="evidence" value="ECO:0007669"/>
    <property type="project" value="InterPro"/>
</dbReference>
<dbReference type="GO" id="GO:0008534">
    <property type="term" value="F:oxidized purine nucleobase lesion DNA N-glycosylase activity"/>
    <property type="evidence" value="ECO:0007669"/>
    <property type="project" value="UniProtKB-EC"/>
</dbReference>
<dbReference type="Gene3D" id="1.10.8.50">
    <property type="match status" value="1"/>
</dbReference>
<dbReference type="GO" id="GO:0003906">
    <property type="term" value="F:DNA-(apurinic or apyrimidinic site) endonuclease activity"/>
    <property type="evidence" value="ECO:0007669"/>
    <property type="project" value="InterPro"/>
</dbReference>
<evidence type="ECO:0000256" key="9">
    <source>
        <dbReference type="ARBA" id="ARBA00023295"/>
    </source>
</evidence>
<evidence type="ECO:0000313" key="13">
    <source>
        <dbReference type="EMBL" id="CAB5013525.1"/>
    </source>
</evidence>
<dbReference type="GO" id="GO:0006284">
    <property type="term" value="P:base-excision repair"/>
    <property type="evidence" value="ECO:0007669"/>
    <property type="project" value="InterPro"/>
</dbReference>
<evidence type="ECO:0000256" key="6">
    <source>
        <dbReference type="ARBA" id="ARBA00023204"/>
    </source>
</evidence>
<dbReference type="SUPFAM" id="SSF46946">
    <property type="entry name" value="S13-like H2TH domain"/>
    <property type="match status" value="1"/>
</dbReference>
<evidence type="ECO:0000256" key="7">
    <source>
        <dbReference type="ARBA" id="ARBA00023239"/>
    </source>
</evidence>
<keyword evidence="4" id="KW-0378">Hydrolase</keyword>
<dbReference type="EMBL" id="CAFABE010000025">
    <property type="protein sequence ID" value="CAB4825422.1"/>
    <property type="molecule type" value="Genomic_DNA"/>
</dbReference>
<evidence type="ECO:0000313" key="12">
    <source>
        <dbReference type="EMBL" id="CAB4867815.1"/>
    </source>
</evidence>
<dbReference type="InterPro" id="IPR035937">
    <property type="entry name" value="FPG_N"/>
</dbReference>
<dbReference type="AlphaFoldDB" id="A0A6J7Q9E6"/>
<dbReference type="GO" id="GO:0016829">
    <property type="term" value="F:lyase activity"/>
    <property type="evidence" value="ECO:0007669"/>
    <property type="project" value="UniProtKB-KW"/>
</dbReference>
<protein>
    <submittedName>
        <fullName evidence="13">Unannotated protein</fullName>
    </submittedName>
</protein>
<keyword evidence="3" id="KW-0227">DNA damage</keyword>
<organism evidence="13">
    <name type="scientific">freshwater metagenome</name>
    <dbReference type="NCBI Taxonomy" id="449393"/>
    <lineage>
        <taxon>unclassified sequences</taxon>
        <taxon>metagenomes</taxon>
        <taxon>ecological metagenomes</taxon>
    </lineage>
</organism>
<dbReference type="EMBL" id="CAFBPM010000003">
    <property type="protein sequence ID" value="CAB5013525.1"/>
    <property type="molecule type" value="Genomic_DNA"/>
</dbReference>
<dbReference type="EMBL" id="CAFBLT010000001">
    <property type="protein sequence ID" value="CAB4867815.1"/>
    <property type="molecule type" value="Genomic_DNA"/>
</dbReference>
<dbReference type="SUPFAM" id="SSF81624">
    <property type="entry name" value="N-terminal domain of MutM-like DNA repair proteins"/>
    <property type="match status" value="1"/>
</dbReference>
<keyword evidence="7" id="KW-0456">Lyase</keyword>
<dbReference type="SUPFAM" id="SSF57716">
    <property type="entry name" value="Glucocorticoid receptor-like (DNA-binding domain)"/>
    <property type="match status" value="1"/>
</dbReference>
<dbReference type="SMART" id="SM00898">
    <property type="entry name" value="Fapy_DNA_glyco"/>
    <property type="match status" value="1"/>
</dbReference>
<dbReference type="PANTHER" id="PTHR22993:SF9">
    <property type="entry name" value="FORMAMIDOPYRIMIDINE-DNA GLYCOSYLASE"/>
    <property type="match status" value="1"/>
</dbReference>
<evidence type="ECO:0000259" key="10">
    <source>
        <dbReference type="PROSITE" id="PS51068"/>
    </source>
</evidence>
<evidence type="ECO:0000256" key="1">
    <source>
        <dbReference type="ARBA" id="ARBA00001668"/>
    </source>
</evidence>
<evidence type="ECO:0000256" key="8">
    <source>
        <dbReference type="ARBA" id="ARBA00023268"/>
    </source>
</evidence>
<feature type="domain" description="Formamidopyrimidine-DNA glycosylase catalytic" evidence="10">
    <location>
        <begin position="2"/>
        <end position="123"/>
    </location>
</feature>
<sequence length="260" mass="28759">MPEILEIEYYRLLAEGALEREIASVHVDRYAGKMNTPGLRPADIFPGLSFLTARRKGKLLLLDTEGPTFGMRFGMTGGLLLDGLATIDRLEYGPGRYEDKWVRASVTFVDGGSLLLHDPRRLGRILVDPDEDALGPDGFTLTLKEFREALTARGEGPALKARLLDQSKIAGVGNLLADEMLWRAALDPRRGCATLNDAETKRLHRHVRSTLTQLFDRGGSHTGDLMAERHPGGACPKDGQALFRDTVGGRTTWWCPKHQK</sequence>
<evidence type="ECO:0000313" key="11">
    <source>
        <dbReference type="EMBL" id="CAB4825422.1"/>
    </source>
</evidence>
<keyword evidence="6" id="KW-0234">DNA repair</keyword>
<dbReference type="SMART" id="SM01232">
    <property type="entry name" value="H2TH"/>
    <property type="match status" value="1"/>
</dbReference>
<accession>A0A6J7Q9E6</accession>
<dbReference type="Pfam" id="PF06831">
    <property type="entry name" value="H2TH"/>
    <property type="match status" value="1"/>
</dbReference>
<gene>
    <name evidence="11" type="ORF">UFOPK3164_00714</name>
    <name evidence="12" type="ORF">UFOPK3427_00602</name>
    <name evidence="13" type="ORF">UFOPK4112_00455</name>
</gene>
<dbReference type="GO" id="GO:0003684">
    <property type="term" value="F:damaged DNA binding"/>
    <property type="evidence" value="ECO:0007669"/>
    <property type="project" value="InterPro"/>
</dbReference>
<dbReference type="Gene3D" id="3.20.190.10">
    <property type="entry name" value="MutM-like, N-terminal"/>
    <property type="match status" value="1"/>
</dbReference>
<dbReference type="InterPro" id="IPR012319">
    <property type="entry name" value="FPG_cat"/>
</dbReference>
<keyword evidence="5" id="KW-0238">DNA-binding</keyword>